<feature type="non-terminal residue" evidence="1">
    <location>
        <position position="102"/>
    </location>
</feature>
<organism evidence="1">
    <name type="scientific">Graphocephala atropunctata</name>
    <dbReference type="NCBI Taxonomy" id="36148"/>
    <lineage>
        <taxon>Eukaryota</taxon>
        <taxon>Metazoa</taxon>
        <taxon>Ecdysozoa</taxon>
        <taxon>Arthropoda</taxon>
        <taxon>Hexapoda</taxon>
        <taxon>Insecta</taxon>
        <taxon>Pterygota</taxon>
        <taxon>Neoptera</taxon>
        <taxon>Paraneoptera</taxon>
        <taxon>Hemiptera</taxon>
        <taxon>Auchenorrhyncha</taxon>
        <taxon>Membracoidea</taxon>
        <taxon>Cicadellidae</taxon>
        <taxon>Cicadellinae</taxon>
        <taxon>Cicadellini</taxon>
        <taxon>Graphocephala</taxon>
    </lineage>
</organism>
<dbReference type="AlphaFoldDB" id="A0A1B6MQV5"/>
<proteinExistence type="predicted"/>
<feature type="non-terminal residue" evidence="1">
    <location>
        <position position="1"/>
    </location>
</feature>
<reference evidence="1" key="1">
    <citation type="submission" date="2015-11" db="EMBL/GenBank/DDBJ databases">
        <title>De novo transcriptome assembly of four potential Pierce s Disease insect vectors from Arizona vineyards.</title>
        <authorList>
            <person name="Tassone E.E."/>
        </authorList>
    </citation>
    <scope>NUCLEOTIDE SEQUENCE</scope>
</reference>
<accession>A0A1B6MQV5</accession>
<sequence length="102" mass="12283">KILEERRQQAEAKSMNKLMKKLQNYELSLPEKKTDNEETEVERYIELDEDEIERARKLQEIEENIMAGALFTQEDYDRIKYEAPLVKQLRTVENVEEMYKLA</sequence>
<protein>
    <submittedName>
        <fullName evidence="1">Uncharacterized protein</fullName>
    </submittedName>
</protein>
<evidence type="ECO:0000313" key="1">
    <source>
        <dbReference type="EMBL" id="JAT38286.1"/>
    </source>
</evidence>
<name>A0A1B6MQV5_9HEMI</name>
<gene>
    <name evidence="1" type="ORF">g.2894</name>
</gene>
<dbReference type="EMBL" id="GEBQ01001691">
    <property type="protein sequence ID" value="JAT38286.1"/>
    <property type="molecule type" value="Transcribed_RNA"/>
</dbReference>